<dbReference type="Proteomes" id="UP000319986">
    <property type="component" value="Unassembled WGS sequence"/>
</dbReference>
<feature type="region of interest" description="Disordered" evidence="1">
    <location>
        <begin position="1"/>
        <end position="56"/>
    </location>
</feature>
<comment type="caution">
    <text evidence="3">The sequence shown here is derived from an EMBL/GenBank/DDBJ whole genome shotgun (WGS) entry which is preliminary data.</text>
</comment>
<gene>
    <name evidence="3" type="ORF">CVA01_07550</name>
</gene>
<feature type="compositionally biased region" description="Low complexity" evidence="1">
    <location>
        <begin position="90"/>
        <end position="112"/>
    </location>
</feature>
<evidence type="ECO:0000313" key="4">
    <source>
        <dbReference type="Proteomes" id="UP000319986"/>
    </source>
</evidence>
<protein>
    <submittedName>
        <fullName evidence="3">Uncharacterized protein</fullName>
    </submittedName>
</protein>
<accession>A0A4Y4BX62</accession>
<feature type="transmembrane region" description="Helical" evidence="2">
    <location>
        <begin position="131"/>
        <end position="153"/>
    </location>
</feature>
<feature type="compositionally biased region" description="Low complexity" evidence="1">
    <location>
        <begin position="285"/>
        <end position="294"/>
    </location>
</feature>
<evidence type="ECO:0000313" key="3">
    <source>
        <dbReference type="EMBL" id="GEC85441.1"/>
    </source>
</evidence>
<evidence type="ECO:0000256" key="1">
    <source>
        <dbReference type="SAM" id="MobiDB-lite"/>
    </source>
</evidence>
<dbReference type="GeneID" id="82886906"/>
<feature type="compositionally biased region" description="Polar residues" evidence="1">
    <location>
        <begin position="157"/>
        <end position="171"/>
    </location>
</feature>
<sequence>MNEPSDPQRPTGDDRPRETAAFEDTEFSFGDAATRSGFTADIVENEDDAGNTTDGSVVDADVVGEEALGHTSDPEMTGIIPAIRDDSPRPADLAAPAAAVESPAEAPAVTAAGGDDTEEDDRSGFRRIPPWAWILIVGAILAVVVGLITAALMRGNESSGPTPLTSVQPNYQHPEAWNGEESTPSGDMPSAGQNYGYDPYSDGTGGQSWDSGITDDGSGTGDDGNATPTDTTDDSTGNTVVPDPGTGGTGEAPGESGTPGTGTPGTDTPGGDTGDTGDTGDAGDTGDTAGETTE</sequence>
<proteinExistence type="predicted"/>
<dbReference type="AlphaFoldDB" id="A0A4Y4BX62"/>
<keyword evidence="2" id="KW-0812">Transmembrane</keyword>
<feature type="compositionally biased region" description="Basic and acidic residues" evidence="1">
    <location>
        <begin position="11"/>
        <end position="20"/>
    </location>
</feature>
<dbReference type="EMBL" id="BJNT01000005">
    <property type="protein sequence ID" value="GEC85441.1"/>
    <property type="molecule type" value="Genomic_DNA"/>
</dbReference>
<organism evidence="3 4">
    <name type="scientific">Corynebacterium variabile</name>
    <dbReference type="NCBI Taxonomy" id="1727"/>
    <lineage>
        <taxon>Bacteria</taxon>
        <taxon>Bacillati</taxon>
        <taxon>Actinomycetota</taxon>
        <taxon>Actinomycetes</taxon>
        <taxon>Mycobacteriales</taxon>
        <taxon>Corynebacteriaceae</taxon>
        <taxon>Corynebacterium</taxon>
    </lineage>
</organism>
<reference evidence="3 4" key="1">
    <citation type="submission" date="2019-06" db="EMBL/GenBank/DDBJ databases">
        <title>Whole genome shotgun sequence of Corynebacterium variabile NBRC 15286.</title>
        <authorList>
            <person name="Hosoyama A."/>
            <person name="Uohara A."/>
            <person name="Ohji S."/>
            <person name="Ichikawa N."/>
        </authorList>
    </citation>
    <scope>NUCLEOTIDE SEQUENCE [LARGE SCALE GENOMIC DNA]</scope>
    <source>
        <strain evidence="3 4">NBRC 15286</strain>
    </source>
</reference>
<feature type="region of interest" description="Disordered" evidence="1">
    <location>
        <begin position="157"/>
        <end position="294"/>
    </location>
</feature>
<feature type="compositionally biased region" description="Gly residues" evidence="1">
    <location>
        <begin position="245"/>
        <end position="263"/>
    </location>
</feature>
<name>A0A4Y4BX62_9CORY</name>
<keyword evidence="2" id="KW-1133">Transmembrane helix</keyword>
<evidence type="ECO:0000256" key="2">
    <source>
        <dbReference type="SAM" id="Phobius"/>
    </source>
</evidence>
<dbReference type="RefSeq" id="WP_141328725.1">
    <property type="nucleotide sequence ID" value="NZ_BJNT01000005.1"/>
</dbReference>
<feature type="region of interest" description="Disordered" evidence="1">
    <location>
        <begin position="84"/>
        <end position="123"/>
    </location>
</feature>
<keyword evidence="2" id="KW-0472">Membrane</keyword>